<dbReference type="AlphaFoldDB" id="A0A2W4JNI7"/>
<dbReference type="Proteomes" id="UP000249324">
    <property type="component" value="Unassembled WGS sequence"/>
</dbReference>
<comment type="caution">
    <text evidence="2">The sequence shown here is derived from an EMBL/GenBank/DDBJ whole genome shotgun (WGS) entry which is preliminary data.</text>
</comment>
<dbReference type="EMBL" id="QGUI02000267">
    <property type="protein sequence ID" value="MFO7193748.1"/>
    <property type="molecule type" value="Genomic_DNA"/>
</dbReference>
<gene>
    <name evidence="1" type="ORF">DIU77_016010</name>
    <name evidence="2" type="ORF">DIU77_12545</name>
</gene>
<dbReference type="STRING" id="1111738.GCA_000427905_03586"/>
<dbReference type="EMBL" id="QGUI01000484">
    <property type="protein sequence ID" value="PZM95357.1"/>
    <property type="molecule type" value="Genomic_DNA"/>
</dbReference>
<evidence type="ECO:0000313" key="1">
    <source>
        <dbReference type="EMBL" id="MFO7193748.1"/>
    </source>
</evidence>
<dbReference type="InterPro" id="IPR007423">
    <property type="entry name" value="Sel_put"/>
</dbReference>
<name>A0A2W4JNI7_9PSEU</name>
<evidence type="ECO:0000313" key="2">
    <source>
        <dbReference type="EMBL" id="PZM95357.1"/>
    </source>
</evidence>
<sequence length="66" mass="8134">MTAAWRRLRRTLRGVRWYLAELTGETEYDRFVEHRKRLHPDEPVPSRREYERIRHERLAQPGARCC</sequence>
<dbReference type="Pfam" id="PF04328">
    <property type="entry name" value="Sel_put"/>
    <property type="match status" value="1"/>
</dbReference>
<organism evidence="2">
    <name type="scientific">Thermocrispum agreste</name>
    <dbReference type="NCBI Taxonomy" id="37925"/>
    <lineage>
        <taxon>Bacteria</taxon>
        <taxon>Bacillati</taxon>
        <taxon>Actinomycetota</taxon>
        <taxon>Actinomycetes</taxon>
        <taxon>Pseudonocardiales</taxon>
        <taxon>Pseudonocardiaceae</taxon>
        <taxon>Thermocrispum</taxon>
    </lineage>
</organism>
<accession>A0A2W4JNI7</accession>
<reference evidence="1" key="1">
    <citation type="submission" date="2018-05" db="EMBL/GenBank/DDBJ databases">
        <authorList>
            <person name="Moura L."/>
            <person name="Setubal J.C."/>
        </authorList>
    </citation>
    <scope>NUCLEOTIDE SEQUENCE</scope>
    <source>
        <strain evidence="1">ZC4RG45</strain>
    </source>
</reference>
<reference evidence="1" key="4">
    <citation type="submission" date="2023-08" db="EMBL/GenBank/DDBJ databases">
        <authorList>
            <person name="Guima S.E.S."/>
            <person name="Martins L.F."/>
            <person name="Silva A.M."/>
            <person name="Setubal J.C."/>
        </authorList>
    </citation>
    <scope>NUCLEOTIDE SEQUENCE</scope>
    <source>
        <strain evidence="1">ZC4RG45</strain>
    </source>
</reference>
<reference evidence="2" key="2">
    <citation type="submission" date="2018-05" db="EMBL/GenBank/DDBJ databases">
        <authorList>
            <person name="Lanie J.A."/>
            <person name="Ng W.-L."/>
            <person name="Kazmierczak K.M."/>
            <person name="Andrzejewski T.M."/>
            <person name="Davidsen T.M."/>
            <person name="Wayne K.J."/>
            <person name="Tettelin H."/>
            <person name="Glass J.I."/>
            <person name="Rusch D."/>
            <person name="Podicherti R."/>
            <person name="Tsui H.-C.T."/>
            <person name="Winkler M.E."/>
        </authorList>
    </citation>
    <scope>NUCLEOTIDE SEQUENCE</scope>
    <source>
        <strain evidence="2">ZC4RG45</strain>
    </source>
</reference>
<reference evidence="1 3" key="3">
    <citation type="journal article" date="2021" name="BMC Genomics">
        <title>Genome-resolved metagenome and metatranscriptome analyses of thermophilic composting reveal key bacterial players and their metabolic interactions.</title>
        <authorList>
            <person name="Braga L.P.P."/>
            <person name="Pereira R.V."/>
            <person name="Martins L.F."/>
            <person name="Moura L.M.S."/>
            <person name="Sanchez F.B."/>
            <person name="Patane J.S.L."/>
            <person name="da Silva A.M."/>
            <person name="Setubal J.C."/>
        </authorList>
    </citation>
    <scope>NUCLEOTIDE SEQUENCE [LARGE SCALE GENOMIC DNA]</scope>
    <source>
        <strain evidence="1">ZC4RG45</strain>
    </source>
</reference>
<evidence type="ECO:0000313" key="3">
    <source>
        <dbReference type="Proteomes" id="UP000249324"/>
    </source>
</evidence>
<protein>
    <submittedName>
        <fullName evidence="2">DUF466 domain-containing protein</fullName>
    </submittedName>
    <submittedName>
        <fullName evidence="1">YbdD/YjiX family protein</fullName>
    </submittedName>
</protein>
<proteinExistence type="predicted"/>